<reference evidence="2 3" key="1">
    <citation type="submission" date="2022-09" db="EMBL/GenBank/DDBJ databases">
        <authorList>
            <person name="Palmer J.M."/>
        </authorList>
    </citation>
    <scope>NUCLEOTIDE SEQUENCE [LARGE SCALE GENOMIC DNA]</scope>
    <source>
        <strain evidence="2 3">DSM 7382</strain>
    </source>
</reference>
<protein>
    <submittedName>
        <fullName evidence="2">Uncharacterized protein</fullName>
    </submittedName>
</protein>
<dbReference type="AlphaFoldDB" id="A0AAW0FFY5"/>
<organism evidence="2 3">
    <name type="scientific">Cerrena zonata</name>
    <dbReference type="NCBI Taxonomy" id="2478898"/>
    <lineage>
        <taxon>Eukaryota</taxon>
        <taxon>Fungi</taxon>
        <taxon>Dikarya</taxon>
        <taxon>Basidiomycota</taxon>
        <taxon>Agaricomycotina</taxon>
        <taxon>Agaricomycetes</taxon>
        <taxon>Polyporales</taxon>
        <taxon>Cerrenaceae</taxon>
        <taxon>Cerrena</taxon>
    </lineage>
</organism>
<sequence length="244" mass="26801">MSLVSVSIPPTHHSNQGHVKPRSFLLSVVDFIDAIPPALLRALRPLFPRSLHLIILRLVLWLPELREDSPHLADDITRYIAGHNKAGQLTPRLSQSHGSLASSIGIRKVSFGIQTPIPSSISTSRRHDRVHSLSRFSDNTTSTSFNSDGPLLNPDVSTRPTNVSSALSTSSTTSILRQCQRYEQSSIVERRESVTTIAHSLPTPPTIIPATYFVGTLLPTHNTRLTRLVMHRPLGGGKLLLLSI</sequence>
<evidence type="ECO:0000313" key="3">
    <source>
        <dbReference type="Proteomes" id="UP001385951"/>
    </source>
</evidence>
<proteinExistence type="predicted"/>
<keyword evidence="3" id="KW-1185">Reference proteome</keyword>
<feature type="compositionally biased region" description="Low complexity" evidence="1">
    <location>
        <begin position="136"/>
        <end position="148"/>
    </location>
</feature>
<feature type="region of interest" description="Disordered" evidence="1">
    <location>
        <begin position="120"/>
        <end position="165"/>
    </location>
</feature>
<dbReference type="EMBL" id="JASBNA010000057">
    <property type="protein sequence ID" value="KAK7679661.1"/>
    <property type="molecule type" value="Genomic_DNA"/>
</dbReference>
<gene>
    <name evidence="2" type="ORF">QCA50_017373</name>
</gene>
<evidence type="ECO:0000313" key="2">
    <source>
        <dbReference type="EMBL" id="KAK7679661.1"/>
    </source>
</evidence>
<accession>A0AAW0FFY5</accession>
<dbReference type="Proteomes" id="UP001385951">
    <property type="component" value="Unassembled WGS sequence"/>
</dbReference>
<name>A0AAW0FFY5_9APHY</name>
<evidence type="ECO:0000256" key="1">
    <source>
        <dbReference type="SAM" id="MobiDB-lite"/>
    </source>
</evidence>
<comment type="caution">
    <text evidence="2">The sequence shown here is derived from an EMBL/GenBank/DDBJ whole genome shotgun (WGS) entry which is preliminary data.</text>
</comment>